<keyword evidence="1" id="KW-0479">Metal-binding</keyword>
<dbReference type="InterPro" id="IPR029068">
    <property type="entry name" value="Glyas_Bleomycin-R_OHBP_Dase"/>
</dbReference>
<gene>
    <name evidence="3" type="ORF">GCM10023205_35650</name>
</gene>
<dbReference type="PROSITE" id="PS51819">
    <property type="entry name" value="VOC"/>
    <property type="match status" value="1"/>
</dbReference>
<organism evidence="3 4">
    <name type="scientific">Yinghuangia aomiensis</name>
    <dbReference type="NCBI Taxonomy" id="676205"/>
    <lineage>
        <taxon>Bacteria</taxon>
        <taxon>Bacillati</taxon>
        <taxon>Actinomycetota</taxon>
        <taxon>Actinomycetes</taxon>
        <taxon>Kitasatosporales</taxon>
        <taxon>Streptomycetaceae</taxon>
        <taxon>Yinghuangia</taxon>
    </lineage>
</organism>
<sequence>MPQPVTAPQVRTETSHFGICVTDLAASLRFYCDGLGFEPFATYPIGTEYGKGLEVPGEIDLTAQFIRKEAMTIELLHYRSPAVDGTPSNRRNIVGLTHIAFVADDVTATVAHLVACGGRVLEHTRTIVDMPAGRNELVFLEDPDGVRVEIGNSHAE</sequence>
<comment type="caution">
    <text evidence="3">The sequence shown here is derived from an EMBL/GenBank/DDBJ whole genome shotgun (WGS) entry which is preliminary data.</text>
</comment>
<reference evidence="4" key="1">
    <citation type="journal article" date="2019" name="Int. J. Syst. Evol. Microbiol.">
        <title>The Global Catalogue of Microorganisms (GCM) 10K type strain sequencing project: providing services to taxonomists for standard genome sequencing and annotation.</title>
        <authorList>
            <consortium name="The Broad Institute Genomics Platform"/>
            <consortium name="The Broad Institute Genome Sequencing Center for Infectious Disease"/>
            <person name="Wu L."/>
            <person name="Ma J."/>
        </authorList>
    </citation>
    <scope>NUCLEOTIDE SEQUENCE [LARGE SCALE GENOMIC DNA]</scope>
    <source>
        <strain evidence="4">JCM 17986</strain>
    </source>
</reference>
<dbReference type="Proteomes" id="UP001500466">
    <property type="component" value="Unassembled WGS sequence"/>
</dbReference>
<accession>A0ABP9HCV6</accession>
<dbReference type="InterPro" id="IPR037523">
    <property type="entry name" value="VOC_core"/>
</dbReference>
<feature type="domain" description="VOC" evidence="2">
    <location>
        <begin position="13"/>
        <end position="153"/>
    </location>
</feature>
<proteinExistence type="predicted"/>
<dbReference type="RefSeq" id="WP_345676492.1">
    <property type="nucleotide sequence ID" value="NZ_BAABHS010000011.1"/>
</dbReference>
<evidence type="ECO:0000256" key="1">
    <source>
        <dbReference type="ARBA" id="ARBA00022723"/>
    </source>
</evidence>
<evidence type="ECO:0000313" key="4">
    <source>
        <dbReference type="Proteomes" id="UP001500466"/>
    </source>
</evidence>
<protein>
    <recommendedName>
        <fullName evidence="2">VOC domain-containing protein</fullName>
    </recommendedName>
</protein>
<keyword evidence="4" id="KW-1185">Reference proteome</keyword>
<evidence type="ECO:0000313" key="3">
    <source>
        <dbReference type="EMBL" id="GAA4967574.1"/>
    </source>
</evidence>
<dbReference type="EMBL" id="BAABHS010000011">
    <property type="protein sequence ID" value="GAA4967574.1"/>
    <property type="molecule type" value="Genomic_DNA"/>
</dbReference>
<dbReference type="PANTHER" id="PTHR43048">
    <property type="entry name" value="METHYLMALONYL-COA EPIMERASE"/>
    <property type="match status" value="1"/>
</dbReference>
<name>A0ABP9HCV6_9ACTN</name>
<dbReference type="PANTHER" id="PTHR43048:SF3">
    <property type="entry name" value="METHYLMALONYL-COA EPIMERASE, MITOCHONDRIAL"/>
    <property type="match status" value="1"/>
</dbReference>
<evidence type="ECO:0000259" key="2">
    <source>
        <dbReference type="PROSITE" id="PS51819"/>
    </source>
</evidence>
<dbReference type="InterPro" id="IPR051785">
    <property type="entry name" value="MMCE/EMCE_epimerase"/>
</dbReference>
<dbReference type="Gene3D" id="3.10.180.10">
    <property type="entry name" value="2,3-Dihydroxybiphenyl 1,2-Dioxygenase, domain 1"/>
    <property type="match status" value="1"/>
</dbReference>
<dbReference type="SUPFAM" id="SSF54593">
    <property type="entry name" value="Glyoxalase/Bleomycin resistance protein/Dihydroxybiphenyl dioxygenase"/>
    <property type="match status" value="1"/>
</dbReference>
<dbReference type="InterPro" id="IPR004360">
    <property type="entry name" value="Glyas_Fos-R_dOase_dom"/>
</dbReference>
<dbReference type="Pfam" id="PF00903">
    <property type="entry name" value="Glyoxalase"/>
    <property type="match status" value="1"/>
</dbReference>